<evidence type="ECO:0000256" key="7">
    <source>
        <dbReference type="ARBA" id="ARBA00023014"/>
    </source>
</evidence>
<evidence type="ECO:0000256" key="5">
    <source>
        <dbReference type="ARBA" id="ARBA00022898"/>
    </source>
</evidence>
<evidence type="ECO:0000313" key="10">
    <source>
        <dbReference type="EMBL" id="SKB07607.1"/>
    </source>
</evidence>
<dbReference type="PANTHER" id="PTHR11601">
    <property type="entry name" value="CYSTEINE DESULFURYLASE FAMILY MEMBER"/>
    <property type="match status" value="1"/>
</dbReference>
<evidence type="ECO:0000259" key="9">
    <source>
        <dbReference type="Pfam" id="PF00266"/>
    </source>
</evidence>
<name>A0A1T4Z0M8_9BACT</name>
<proteinExistence type="inferred from homology"/>
<keyword evidence="7" id="KW-0411">Iron-sulfur</keyword>
<evidence type="ECO:0000256" key="6">
    <source>
        <dbReference type="ARBA" id="ARBA00023004"/>
    </source>
</evidence>
<dbReference type="InterPro" id="IPR015421">
    <property type="entry name" value="PyrdxlP-dep_Trfase_major"/>
</dbReference>
<comment type="similarity">
    <text evidence="2">Belongs to the class-V pyridoxal-phosphate-dependent aminotransferase family. NifS/IscS subfamily.</text>
</comment>
<dbReference type="GO" id="GO:0051536">
    <property type="term" value="F:iron-sulfur cluster binding"/>
    <property type="evidence" value="ECO:0007669"/>
    <property type="project" value="UniProtKB-KW"/>
</dbReference>
<accession>A0A1T4Z0M8</accession>
<evidence type="ECO:0000256" key="2">
    <source>
        <dbReference type="ARBA" id="ARBA00006490"/>
    </source>
</evidence>
<dbReference type="RefSeq" id="WP_078815845.1">
    <property type="nucleotide sequence ID" value="NZ_FUYE01000024.1"/>
</dbReference>
<dbReference type="SUPFAM" id="SSF53383">
    <property type="entry name" value="PLP-dependent transferases"/>
    <property type="match status" value="1"/>
</dbReference>
<dbReference type="AlphaFoldDB" id="A0A1T4Z0M8"/>
<evidence type="ECO:0000256" key="3">
    <source>
        <dbReference type="ARBA" id="ARBA00022679"/>
    </source>
</evidence>
<dbReference type="STRING" id="48467.SAMN02745166_04726"/>
<dbReference type="Pfam" id="PF00266">
    <property type="entry name" value="Aminotran_5"/>
    <property type="match status" value="1"/>
</dbReference>
<dbReference type="GO" id="GO:0031071">
    <property type="term" value="F:cysteine desulfurase activity"/>
    <property type="evidence" value="ECO:0007669"/>
    <property type="project" value="UniProtKB-EC"/>
</dbReference>
<dbReference type="Gene3D" id="3.40.640.10">
    <property type="entry name" value="Type I PLP-dependent aspartate aminotransferase-like (Major domain)"/>
    <property type="match status" value="1"/>
</dbReference>
<evidence type="ECO:0000256" key="8">
    <source>
        <dbReference type="ARBA" id="ARBA00050776"/>
    </source>
</evidence>
<dbReference type="PIRSF" id="PIRSF005572">
    <property type="entry name" value="NifS"/>
    <property type="match status" value="1"/>
</dbReference>
<feature type="domain" description="Aminotransferase class V" evidence="9">
    <location>
        <begin position="4"/>
        <end position="363"/>
    </location>
</feature>
<evidence type="ECO:0000256" key="4">
    <source>
        <dbReference type="ARBA" id="ARBA00022723"/>
    </source>
</evidence>
<dbReference type="InterPro" id="IPR000192">
    <property type="entry name" value="Aminotrans_V_dom"/>
</dbReference>
<gene>
    <name evidence="10" type="ORF">SAMN02745166_04726</name>
</gene>
<keyword evidence="5" id="KW-0663">Pyridoxal phosphate</keyword>
<organism evidence="10 11">
    <name type="scientific">Prosthecobacter debontii</name>
    <dbReference type="NCBI Taxonomy" id="48467"/>
    <lineage>
        <taxon>Bacteria</taxon>
        <taxon>Pseudomonadati</taxon>
        <taxon>Verrucomicrobiota</taxon>
        <taxon>Verrucomicrobiia</taxon>
        <taxon>Verrucomicrobiales</taxon>
        <taxon>Verrucomicrobiaceae</taxon>
        <taxon>Prosthecobacter</taxon>
    </lineage>
</organism>
<dbReference type="InterPro" id="IPR015424">
    <property type="entry name" value="PyrdxlP-dep_Trfase"/>
</dbReference>
<keyword evidence="4" id="KW-0479">Metal-binding</keyword>
<comment type="catalytic activity">
    <reaction evidence="8">
        <text>(sulfur carrier)-H + L-cysteine = (sulfur carrier)-SH + L-alanine</text>
        <dbReference type="Rhea" id="RHEA:43892"/>
        <dbReference type="Rhea" id="RHEA-COMP:14737"/>
        <dbReference type="Rhea" id="RHEA-COMP:14739"/>
        <dbReference type="ChEBI" id="CHEBI:29917"/>
        <dbReference type="ChEBI" id="CHEBI:35235"/>
        <dbReference type="ChEBI" id="CHEBI:57972"/>
        <dbReference type="ChEBI" id="CHEBI:64428"/>
        <dbReference type="EC" id="2.8.1.7"/>
    </reaction>
</comment>
<dbReference type="PANTHER" id="PTHR11601:SF34">
    <property type="entry name" value="CYSTEINE DESULFURASE"/>
    <property type="match status" value="1"/>
</dbReference>
<keyword evidence="3" id="KW-0808">Transferase</keyword>
<dbReference type="Proteomes" id="UP000190774">
    <property type="component" value="Unassembled WGS sequence"/>
</dbReference>
<dbReference type="InterPro" id="IPR015422">
    <property type="entry name" value="PyrdxlP-dep_Trfase_small"/>
</dbReference>
<reference evidence="11" key="1">
    <citation type="submission" date="2017-02" db="EMBL/GenBank/DDBJ databases">
        <authorList>
            <person name="Varghese N."/>
            <person name="Submissions S."/>
        </authorList>
    </citation>
    <scope>NUCLEOTIDE SEQUENCE [LARGE SCALE GENOMIC DNA]</scope>
    <source>
        <strain evidence="11">ATCC 700200</strain>
    </source>
</reference>
<protein>
    <submittedName>
        <fullName evidence="10">Cysteine desulfurase</fullName>
    </submittedName>
</protein>
<dbReference type="EMBL" id="FUYE01000024">
    <property type="protein sequence ID" value="SKB07607.1"/>
    <property type="molecule type" value="Genomic_DNA"/>
</dbReference>
<dbReference type="OrthoDB" id="9808002at2"/>
<keyword evidence="11" id="KW-1185">Reference proteome</keyword>
<dbReference type="Gene3D" id="3.90.1150.10">
    <property type="entry name" value="Aspartate Aminotransferase, domain 1"/>
    <property type="match status" value="1"/>
</dbReference>
<evidence type="ECO:0000313" key="11">
    <source>
        <dbReference type="Proteomes" id="UP000190774"/>
    </source>
</evidence>
<dbReference type="Gene3D" id="1.10.260.50">
    <property type="match status" value="1"/>
</dbReference>
<keyword evidence="6" id="KW-0408">Iron</keyword>
<evidence type="ECO:0000256" key="1">
    <source>
        <dbReference type="ARBA" id="ARBA00001933"/>
    </source>
</evidence>
<dbReference type="GO" id="GO:0046872">
    <property type="term" value="F:metal ion binding"/>
    <property type="evidence" value="ECO:0007669"/>
    <property type="project" value="UniProtKB-KW"/>
</dbReference>
<dbReference type="InterPro" id="IPR016454">
    <property type="entry name" value="Cysteine_dSase"/>
</dbReference>
<sequence length="381" mass="40930">MPAYFDHNATTPLHPAARQAWLQASEHHWHNASSLYREAGLTSQALEAAREQLADLIGVEPERVLFTSGASEANNTLFSGLARCLPPDACVAISAIEHPSVREAARAWLGRGRVIEIPVDAHGVVQPEALAAIVQREAPALVSVITASNESGVLQPWQALRGVCREAGVSFHTDATQWLGKLAAEELGTCAYLTGSAHKFGGPKGVGFLVMAHEEESFPLLHGGPQENNRRAGTENYPAIAAMVAALEAVSEQQPGASVQQAGFRDAFLLQMKAAFPGLRVISEEAPRLWNTALMVMPRHDNLKWLTRLTRRGFAISTGSACSSGKEGSSVIVQALGASWEELKRVVRISSGWDTSAEDWQALTEAFIEVGHELDAGGRPQ</sequence>
<comment type="cofactor">
    <cofactor evidence="1">
        <name>pyridoxal 5'-phosphate</name>
        <dbReference type="ChEBI" id="CHEBI:597326"/>
    </cofactor>
</comment>